<evidence type="ECO:0000259" key="3">
    <source>
        <dbReference type="PROSITE" id="PS51755"/>
    </source>
</evidence>
<evidence type="ECO:0000313" key="4">
    <source>
        <dbReference type="EMBL" id="SMP50180.1"/>
    </source>
</evidence>
<keyword evidence="5" id="KW-1185">Reference proteome</keyword>
<dbReference type="Gene3D" id="1.10.10.10">
    <property type="entry name" value="Winged helix-like DNA-binding domain superfamily/Winged helix DNA-binding domain"/>
    <property type="match status" value="1"/>
</dbReference>
<evidence type="ECO:0000256" key="1">
    <source>
        <dbReference type="ARBA" id="ARBA00023125"/>
    </source>
</evidence>
<reference evidence="4 5" key="1">
    <citation type="submission" date="2017-05" db="EMBL/GenBank/DDBJ databases">
        <authorList>
            <person name="Varghese N."/>
            <person name="Submissions S."/>
        </authorList>
    </citation>
    <scope>NUCLEOTIDE SEQUENCE [LARGE SCALE GENOMIC DNA]</scope>
    <source>
        <strain evidence="4 5">DSM 26001</strain>
    </source>
</reference>
<dbReference type="Proteomes" id="UP001158049">
    <property type="component" value="Unassembled WGS sequence"/>
</dbReference>
<keyword evidence="1 2" id="KW-0238">DNA-binding</keyword>
<sequence>MQFELVVIGERLFTTLSDKADEFEEAMRHLCRHTDAVVPTLIKMDHRPQFNDLLLQDNVIRVLLVEARDLSIVEIIQAMERKELAFLNHPGTSLPRLAPLIAVFDTPAVLADVRDLPELISDWTFLPFDPSELARRIHATLKRKNILKTKIRYGALSVVSETRTMIFFGNTMQLTRSECALAELFLNQMGTVIPLADLALLFKSTGKSTTGSNIRVTVFQLRLKLEMLTKGQYTVMSVYKQGYCLKQKTRSTIKEISDNLDARYRGSARFVS</sequence>
<comment type="caution">
    <text evidence="4">The sequence shown here is derived from an EMBL/GenBank/DDBJ whole genome shotgun (WGS) entry which is preliminary data.</text>
</comment>
<protein>
    <submittedName>
        <fullName evidence="4">Transcriptional regulatory protein, C terminal</fullName>
    </submittedName>
</protein>
<organism evidence="4 5">
    <name type="scientific">Noviherbaspirillum suwonense</name>
    <dbReference type="NCBI Taxonomy" id="1224511"/>
    <lineage>
        <taxon>Bacteria</taxon>
        <taxon>Pseudomonadati</taxon>
        <taxon>Pseudomonadota</taxon>
        <taxon>Betaproteobacteria</taxon>
        <taxon>Burkholderiales</taxon>
        <taxon>Oxalobacteraceae</taxon>
        <taxon>Noviherbaspirillum</taxon>
    </lineage>
</organism>
<feature type="domain" description="OmpR/PhoB-type" evidence="3">
    <location>
        <begin position="148"/>
        <end position="247"/>
    </location>
</feature>
<dbReference type="InterPro" id="IPR036388">
    <property type="entry name" value="WH-like_DNA-bd_sf"/>
</dbReference>
<accession>A0ABY1PWI6</accession>
<dbReference type="RefSeq" id="WP_283441198.1">
    <property type="nucleotide sequence ID" value="NZ_FXUL01000002.1"/>
</dbReference>
<feature type="DNA-binding region" description="OmpR/PhoB-type" evidence="2">
    <location>
        <begin position="148"/>
        <end position="247"/>
    </location>
</feature>
<dbReference type="EMBL" id="FXUL01000002">
    <property type="protein sequence ID" value="SMP50180.1"/>
    <property type="molecule type" value="Genomic_DNA"/>
</dbReference>
<dbReference type="SUPFAM" id="SSF46894">
    <property type="entry name" value="C-terminal effector domain of the bipartite response regulators"/>
    <property type="match status" value="1"/>
</dbReference>
<dbReference type="PROSITE" id="PS51755">
    <property type="entry name" value="OMPR_PHOB"/>
    <property type="match status" value="1"/>
</dbReference>
<dbReference type="InterPro" id="IPR001867">
    <property type="entry name" value="OmpR/PhoB-type_DNA-bd"/>
</dbReference>
<dbReference type="Pfam" id="PF00486">
    <property type="entry name" value="Trans_reg_C"/>
    <property type="match status" value="1"/>
</dbReference>
<gene>
    <name evidence="4" type="ORF">SAMN06295970_102407</name>
</gene>
<evidence type="ECO:0000313" key="5">
    <source>
        <dbReference type="Proteomes" id="UP001158049"/>
    </source>
</evidence>
<proteinExistence type="predicted"/>
<evidence type="ECO:0000256" key="2">
    <source>
        <dbReference type="PROSITE-ProRule" id="PRU01091"/>
    </source>
</evidence>
<dbReference type="InterPro" id="IPR016032">
    <property type="entry name" value="Sig_transdc_resp-reg_C-effctor"/>
</dbReference>
<name>A0ABY1PWI6_9BURK</name>